<keyword evidence="3" id="KW-1185">Reference proteome</keyword>
<organism evidence="2 3">
    <name type="scientific">Muricoccus roseus</name>
    <dbReference type="NCBI Taxonomy" id="198092"/>
    <lineage>
        <taxon>Bacteria</taxon>
        <taxon>Pseudomonadati</taxon>
        <taxon>Pseudomonadota</taxon>
        <taxon>Alphaproteobacteria</taxon>
        <taxon>Acetobacterales</taxon>
        <taxon>Roseomonadaceae</taxon>
        <taxon>Muricoccus</taxon>
    </lineage>
</organism>
<gene>
    <name evidence="2" type="ORF">SAMN02745194_03112</name>
</gene>
<evidence type="ECO:0000256" key="1">
    <source>
        <dbReference type="SAM" id="MobiDB-lite"/>
    </source>
</evidence>
<dbReference type="AlphaFoldDB" id="A0A1M6LBA5"/>
<dbReference type="Proteomes" id="UP000184387">
    <property type="component" value="Unassembled WGS sequence"/>
</dbReference>
<accession>A0A1M6LBA5</accession>
<protein>
    <submittedName>
        <fullName evidence="2">Uncharacterized protein</fullName>
    </submittedName>
</protein>
<proteinExistence type="predicted"/>
<reference evidence="2 3" key="1">
    <citation type="submission" date="2016-11" db="EMBL/GenBank/DDBJ databases">
        <authorList>
            <person name="Jaros S."/>
            <person name="Januszkiewicz K."/>
            <person name="Wedrychowicz H."/>
        </authorList>
    </citation>
    <scope>NUCLEOTIDE SEQUENCE [LARGE SCALE GENOMIC DNA]</scope>
    <source>
        <strain evidence="2 3">DSM 14916</strain>
    </source>
</reference>
<evidence type="ECO:0000313" key="2">
    <source>
        <dbReference type="EMBL" id="SHJ68429.1"/>
    </source>
</evidence>
<evidence type="ECO:0000313" key="3">
    <source>
        <dbReference type="Proteomes" id="UP000184387"/>
    </source>
</evidence>
<feature type="region of interest" description="Disordered" evidence="1">
    <location>
        <begin position="1"/>
        <end position="21"/>
    </location>
</feature>
<feature type="compositionally biased region" description="Polar residues" evidence="1">
    <location>
        <begin position="1"/>
        <end position="10"/>
    </location>
</feature>
<sequence>MSIASHQAHTPSLRARSQRQLLEPTRELDHELRVEFNGPDSVFVVINGTSEALTANEAARFGAMIIEAARRAGAVV</sequence>
<dbReference type="RefSeq" id="WP_073136326.1">
    <property type="nucleotide sequence ID" value="NZ_FQZF01000018.1"/>
</dbReference>
<dbReference type="STRING" id="198092.SAMN02745194_03112"/>
<name>A0A1M6LBA5_9PROT</name>
<dbReference type="EMBL" id="FQZF01000018">
    <property type="protein sequence ID" value="SHJ68429.1"/>
    <property type="molecule type" value="Genomic_DNA"/>
</dbReference>